<accession>A0ABM5LD38</accession>
<dbReference type="Proteomes" id="UP000000424">
    <property type="component" value="Chromosome"/>
</dbReference>
<sequence>MKKWISILILSFLSLLSILPVLAITINHVKISQRWSDLNSQILTLKVIRDHEDQVIKHNARISKDRNNLSIESLNASCKQLRPLSKERERLNKLNSNSLLAQSKEVWERKRALEKSNHQLVWNCEQMHNDFAFVRLEQATEMDNEDIESLFSLFNPENPVAPLVFFTCWKMTKQTTPLGNEVWLTHAEAISRWI</sequence>
<gene>
    <name evidence="1" type="ordered locus">CpB0793</name>
</gene>
<name>A0ABM5LD38_CHLPN</name>
<proteinExistence type="predicted"/>
<reference evidence="1" key="1">
    <citation type="submission" date="2002-05" db="EMBL/GenBank/DDBJ databases">
        <title>The genome sequence of Chlamydia pneumoniae TW183 and comparison with other Chlamydia strains based on whole genome sequence analysis.</title>
        <authorList>
            <person name="Geng M.M."/>
            <person name="Schuhmacher A."/>
            <person name="Muehldorfer I."/>
            <person name="Bensch K.W."/>
            <person name="Schaefer K.P."/>
            <person name="Schneider S."/>
            <person name="Pohl T."/>
            <person name="Essig A."/>
            <person name="Marre R."/>
            <person name="Melchers K."/>
        </authorList>
    </citation>
    <scope>NUCLEOTIDE SEQUENCE [LARGE SCALE GENOMIC DNA]</scope>
    <source>
        <strain evidence="1">TW-183</strain>
    </source>
</reference>
<protein>
    <submittedName>
        <fullName evidence="1">Transcriptional activator Trip230 protein</fullName>
    </submittedName>
</protein>
<evidence type="ECO:0000313" key="2">
    <source>
        <dbReference type="Proteomes" id="UP000000424"/>
    </source>
</evidence>
<organism evidence="1 2">
    <name type="scientific">Chlamydia pneumoniae</name>
    <name type="common">Chlamydophila pneumoniae</name>
    <dbReference type="NCBI Taxonomy" id="83558"/>
    <lineage>
        <taxon>Bacteria</taxon>
        <taxon>Pseudomonadati</taxon>
        <taxon>Chlamydiota</taxon>
        <taxon>Chlamydiia</taxon>
        <taxon>Chlamydiales</taxon>
        <taxon>Chlamydiaceae</taxon>
        <taxon>Chlamydia/Chlamydophila group</taxon>
        <taxon>Chlamydia</taxon>
    </lineage>
</organism>
<dbReference type="GeneID" id="45050820"/>
<dbReference type="RefSeq" id="WP_010883402.1">
    <property type="nucleotide sequence ID" value="NC_005043.1"/>
</dbReference>
<dbReference type="EMBL" id="AE009440">
    <property type="protein sequence ID" value="AAP98722.1"/>
    <property type="molecule type" value="Genomic_DNA"/>
</dbReference>
<keyword evidence="2" id="KW-1185">Reference proteome</keyword>
<evidence type="ECO:0000313" key="1">
    <source>
        <dbReference type="EMBL" id="AAP98722.1"/>
    </source>
</evidence>